<dbReference type="PANTHER" id="PTHR10627:SF31">
    <property type="entry name" value="DODECA-SATELLITE-BINDING PROTEIN 1, ISOFORM A"/>
    <property type="match status" value="1"/>
</dbReference>
<evidence type="ECO:0000256" key="5">
    <source>
        <dbReference type="PROSITE-ProRule" id="PRU00117"/>
    </source>
</evidence>
<feature type="domain" description="K Homology" evidence="8">
    <location>
        <begin position="545"/>
        <end position="614"/>
    </location>
</feature>
<gene>
    <name evidence="9" type="ORF">BIW11_05090</name>
</gene>
<feature type="region of interest" description="Disordered" evidence="7">
    <location>
        <begin position="1270"/>
        <end position="1332"/>
    </location>
</feature>
<feature type="domain" description="K Homology" evidence="8">
    <location>
        <begin position="847"/>
        <end position="915"/>
    </location>
</feature>
<name>A0A1V9Y3Z9_9ACAR</name>
<sequence>MDSIATTSTVSDTHTPNIGLTSQPERFTNGPSTNGTDLPNNNNNGLPEDGGKCYDELFPALPGSCLGGGPAPAANGGGQRAAAYGSWGMTALPAAKSLPALLAINKTEFFTIPSEERRYKDVPSKFGGAVDCDQVSEREKKLVLSIGKDTDTSIELTTSKMDGGLTIVISGRANRVSDAKKAIIAYLVREAQVDLVIPKDHHRHILGVKAQKLRALEAETSTKVTVPRPEENSEIVSIKGPKEGIAQAVHRIQTLSDMLAKSDREEMEVEKKYHVFIYGPNNKTLESIRQQTGAKIHVPPLSLKDQIITISGEKEGVAEAKKLIAKLYEECKANIKDTSMQVPKEQHKYILGRGNQTLQDMFEKTGVWIEVPPQESDSQTITLFGEPNKLGKALSLVYEKANSMKKVDILALPWLHKHLIGKKGENINRIRENFKDANVEFVDQTIKIEGPSNSVEQVRRQLQQEIDSITARLTLVEVRAPPSYHSHIIGKNGAHVNRLKSEFDVKIQIPAATEEANDVITIEGEPQNVAKAKRELEDLIDKLRNEHTRELKCESRLHGQIIGQGGDKISEIRKKFNQVNISFPDAAKNIDMITIRGDRRDVDECYAHLAAIVKELQRTQYKLDVPLFRQFVRFLQSAKGRSILGSVQQETGAKIQLPKDSGASVGGGSEQVSVIAERDKAEKARALLLEQQRKNSDVVEKVVLIPSKFHGPLLRYKRALLNSILEEAGCNVSDVDVDFPANGSNSDRCIISGPKDMVAKAKSRLEGADERQLGVYSEELKARPEHHRFLIGRQGANIRKLREKTSARIIVPAEDSQDRETIIIVGREQAVRAAREELEAMITELENVTQEKVTIPAKYHKHFIARRAEVLSHIQEEFGVQVSFPKIGSGSEEVTLKGSKDCVAEAIQRLLEITKELDSQITVNCVIPQAHHRSVMGPKGVNVQGITKQFGVQIKFPEKQQVPMPISVEDNSEDPTEGDATAAEAEAARNVILITGTPDKCEAAKAALEALVPITEEVPVDAKLHRFIIGQKGKDVRELMDKYEVNIKVPQSTEGLDIVRVTGLADNVARCRLELEDRIKKLMEEEENRKLRSFSLTVEVPARHHSKIVGRKGAVVMKLRNDYNVQIQLPAKGERGAAEGVQDDEAGGSSNVITVTGYEHNAYAARDEILRMVQALEETITRVIKLDHRIHSRIIGQRGRNVKRVMDEYKVEIKFPRQESGDPDLVEVIGQDYNVEEAIQYLKNQEDDLMDYVTEETAYQRPQEQTLTNIFQSSSGGDTGGPRHGFVVTGAPWSQSQAPNQSVPDAASQSDFPSFGAKGGQNGSGVAWGPRR</sequence>
<dbReference type="Pfam" id="PF00013">
    <property type="entry name" value="KH_1"/>
    <property type="match status" value="13"/>
</dbReference>
<feature type="coiled-coil region" evidence="6">
    <location>
        <begin position="452"/>
        <end position="479"/>
    </location>
</feature>
<evidence type="ECO:0000256" key="3">
    <source>
        <dbReference type="ARBA" id="ARBA00022737"/>
    </source>
</evidence>
<dbReference type="FunCoup" id="A0A1V9Y3Z9">
    <property type="interactions" value="1053"/>
</dbReference>
<feature type="domain" description="K Homology" evidence="8">
    <location>
        <begin position="403"/>
        <end position="467"/>
    </location>
</feature>
<feature type="compositionally biased region" description="Low complexity" evidence="7">
    <location>
        <begin position="33"/>
        <end position="47"/>
    </location>
</feature>
<dbReference type="Gene3D" id="3.30.1370.10">
    <property type="entry name" value="K Homology domain, type 1"/>
    <property type="match status" value="14"/>
</dbReference>
<feature type="domain" description="K Homology" evidence="8">
    <location>
        <begin position="619"/>
        <end position="693"/>
    </location>
</feature>
<reference evidence="9 10" key="1">
    <citation type="journal article" date="2017" name="Gigascience">
        <title>Draft genome of the honey bee ectoparasitic mite, Tropilaelaps mercedesae, is shaped by the parasitic life history.</title>
        <authorList>
            <person name="Dong X."/>
            <person name="Armstrong S.D."/>
            <person name="Xia D."/>
            <person name="Makepeace B.L."/>
            <person name="Darby A.C."/>
            <person name="Kadowaki T."/>
        </authorList>
    </citation>
    <scope>NUCLEOTIDE SEQUENCE [LARGE SCALE GENOMIC DNA]</scope>
    <source>
        <strain evidence="9">Wuxi-XJTLU</strain>
    </source>
</reference>
<feature type="domain" description="K Homology" evidence="8">
    <location>
        <begin position="774"/>
        <end position="843"/>
    </location>
</feature>
<feature type="compositionally biased region" description="Polar residues" evidence="7">
    <location>
        <begin position="1292"/>
        <end position="1312"/>
    </location>
</feature>
<keyword evidence="2" id="KW-0963">Cytoplasm</keyword>
<evidence type="ECO:0000313" key="10">
    <source>
        <dbReference type="Proteomes" id="UP000192247"/>
    </source>
</evidence>
<feature type="coiled-coil region" evidence="6">
    <location>
        <begin position="1065"/>
        <end position="1092"/>
    </location>
</feature>
<dbReference type="STRING" id="418985.A0A1V9Y3Z9"/>
<feature type="domain" description="K Homology" evidence="8">
    <location>
        <begin position="261"/>
        <end position="329"/>
    </location>
</feature>
<dbReference type="OrthoDB" id="10027144at2759"/>
<dbReference type="GO" id="GO:0003729">
    <property type="term" value="F:mRNA binding"/>
    <property type="evidence" value="ECO:0007669"/>
    <property type="project" value="TreeGrafter"/>
</dbReference>
<evidence type="ECO:0000259" key="8">
    <source>
        <dbReference type="SMART" id="SM00322"/>
    </source>
</evidence>
<comment type="caution">
    <text evidence="9">The sequence shown here is derived from an EMBL/GenBank/DDBJ whole genome shotgun (WGS) entry which is preliminary data.</text>
</comment>
<dbReference type="GO" id="GO:0010468">
    <property type="term" value="P:regulation of gene expression"/>
    <property type="evidence" value="ECO:0007669"/>
    <property type="project" value="UniProtKB-ARBA"/>
</dbReference>
<dbReference type="PROSITE" id="PS50084">
    <property type="entry name" value="KH_TYPE_1"/>
    <property type="match status" value="12"/>
</dbReference>
<evidence type="ECO:0000313" key="9">
    <source>
        <dbReference type="EMBL" id="OQR80388.1"/>
    </source>
</evidence>
<organism evidence="9 10">
    <name type="scientific">Tropilaelaps mercedesae</name>
    <dbReference type="NCBI Taxonomy" id="418985"/>
    <lineage>
        <taxon>Eukaryota</taxon>
        <taxon>Metazoa</taxon>
        <taxon>Ecdysozoa</taxon>
        <taxon>Arthropoda</taxon>
        <taxon>Chelicerata</taxon>
        <taxon>Arachnida</taxon>
        <taxon>Acari</taxon>
        <taxon>Parasitiformes</taxon>
        <taxon>Mesostigmata</taxon>
        <taxon>Gamasina</taxon>
        <taxon>Dermanyssoidea</taxon>
        <taxon>Laelapidae</taxon>
        <taxon>Tropilaelaps</taxon>
    </lineage>
</organism>
<feature type="region of interest" description="Disordered" evidence="7">
    <location>
        <begin position="1"/>
        <end position="50"/>
    </location>
</feature>
<evidence type="ECO:0000256" key="7">
    <source>
        <dbReference type="SAM" id="MobiDB-lite"/>
    </source>
</evidence>
<dbReference type="CDD" id="cd22413">
    <property type="entry name" value="KH-I_Vigilin_rpt10"/>
    <property type="match status" value="1"/>
</dbReference>
<protein>
    <submittedName>
        <fullName evidence="9">Vigilin-like</fullName>
    </submittedName>
</protein>
<evidence type="ECO:0000256" key="2">
    <source>
        <dbReference type="ARBA" id="ARBA00022490"/>
    </source>
</evidence>
<dbReference type="InterPro" id="IPR057778">
    <property type="entry name" value="KH_Vigilin_N"/>
</dbReference>
<dbReference type="CDD" id="cd22417">
    <property type="entry name" value="KH-I_Vigilin_rpt14"/>
    <property type="match status" value="1"/>
</dbReference>
<dbReference type="Proteomes" id="UP000192247">
    <property type="component" value="Unassembled WGS sequence"/>
</dbReference>
<dbReference type="CDD" id="cd22416">
    <property type="entry name" value="KH-I_Vigilin_rpt13"/>
    <property type="match status" value="1"/>
</dbReference>
<dbReference type="SUPFAM" id="SSF54791">
    <property type="entry name" value="Eukaryotic type KH-domain (KH-domain type I)"/>
    <property type="match status" value="14"/>
</dbReference>
<dbReference type="InterPro" id="IPR036612">
    <property type="entry name" value="KH_dom_type_1_sf"/>
</dbReference>
<keyword evidence="3" id="KW-0677">Repeat</keyword>
<dbReference type="Pfam" id="PF24668">
    <property type="entry name" value="KH_Vigilin"/>
    <property type="match status" value="1"/>
</dbReference>
<keyword evidence="6" id="KW-0175">Coiled coil</keyword>
<dbReference type="CDD" id="cd22407">
    <property type="entry name" value="KH-I_Vigilin_rpt3"/>
    <property type="match status" value="1"/>
</dbReference>
<proteinExistence type="predicted"/>
<feature type="domain" description="K Homology" evidence="8">
    <location>
        <begin position="919"/>
        <end position="1013"/>
    </location>
</feature>
<dbReference type="CDD" id="cd22418">
    <property type="entry name" value="KH-I_Vigilin_rpt15"/>
    <property type="match status" value="1"/>
</dbReference>
<keyword evidence="10" id="KW-1185">Reference proteome</keyword>
<feature type="domain" description="K Homology" evidence="8">
    <location>
        <begin position="1178"/>
        <end position="1247"/>
    </location>
</feature>
<dbReference type="CDD" id="cd02394">
    <property type="entry name" value="KH-I_Vigilin_rpt6"/>
    <property type="match status" value="1"/>
</dbReference>
<feature type="domain" description="K Homology" evidence="8">
    <location>
        <begin position="697"/>
        <end position="770"/>
    </location>
</feature>
<accession>A0A1V9Y3Z9</accession>
<feature type="compositionally biased region" description="Polar residues" evidence="7">
    <location>
        <begin position="1"/>
        <end position="32"/>
    </location>
</feature>
<evidence type="ECO:0000256" key="1">
    <source>
        <dbReference type="ARBA" id="ARBA00004496"/>
    </source>
</evidence>
<dbReference type="InterPro" id="IPR004087">
    <property type="entry name" value="KH_dom"/>
</dbReference>
<keyword evidence="4 5" id="KW-0694">RNA-binding</keyword>
<feature type="domain" description="K Homology" evidence="8">
    <location>
        <begin position="1014"/>
        <end position="1080"/>
    </location>
</feature>
<feature type="domain" description="K Homology" evidence="8">
    <location>
        <begin position="1092"/>
        <end position="1174"/>
    </location>
</feature>
<dbReference type="InParanoid" id="A0A1V9Y3Z9"/>
<feature type="domain" description="K Homology" evidence="8">
    <location>
        <begin position="334"/>
        <end position="402"/>
    </location>
</feature>
<dbReference type="PANTHER" id="PTHR10627">
    <property type="entry name" value="SCP160"/>
    <property type="match status" value="1"/>
</dbReference>
<feature type="domain" description="K Homology" evidence="8">
    <location>
        <begin position="472"/>
        <end position="541"/>
    </location>
</feature>
<feature type="domain" description="K Homology" evidence="8">
    <location>
        <begin position="189"/>
        <end position="257"/>
    </location>
</feature>
<dbReference type="CDD" id="cd22408">
    <property type="entry name" value="KH-I_Vigilin_rpt4"/>
    <property type="match status" value="1"/>
</dbReference>
<dbReference type="EMBL" id="MNPL01000054">
    <property type="protein sequence ID" value="OQR80388.1"/>
    <property type="molecule type" value="Genomic_DNA"/>
</dbReference>
<evidence type="ECO:0000256" key="4">
    <source>
        <dbReference type="ARBA" id="ARBA00022884"/>
    </source>
</evidence>
<comment type="subcellular location">
    <subcellularLocation>
        <location evidence="1">Cytoplasm</location>
    </subcellularLocation>
</comment>
<dbReference type="InterPro" id="IPR004088">
    <property type="entry name" value="KH_dom_type_1"/>
</dbReference>
<dbReference type="SMART" id="SM00322">
    <property type="entry name" value="KH"/>
    <property type="match status" value="14"/>
</dbReference>
<evidence type="ECO:0000256" key="6">
    <source>
        <dbReference type="SAM" id="Coils"/>
    </source>
</evidence>